<accession>A0A6A6YX36</accession>
<dbReference type="GeneID" id="54466178"/>
<dbReference type="OrthoDB" id="10494382at2759"/>
<sequence>MCKEYREHCRCGNSKPIHIELCPKGADLRKQGRPFFHHLPDIVLNPTMRLCPNCDKLPQAPAAMTKAQAVQSNSRRLWAAQPSAQPPAQRNPVTLESIASGAHLQAPSILANPYRYFEGLGPEGERAASPVTAPRSPLFSSQNRVEFAKTLAQLSAAVDGISSTTKPTARTQTRPQAQLQTQTQPHAQPHAPPQPQLPAELSASSIEDLPTAFAKLKARGPTEWAEHMNSAPATGTAGPVPPQEPLAAASSPQEPAPATLVPIIATVPPQAPLPTASGPQEPAPAAPAPIIEKAPPQEPLPAVSGPQEPSPALPAPIIETVAHLAAEEAIEDGDEDGENLTASSTAASELGESCSSLEGSDANVDEEGVLDEAEWEVVKPQELPPPPAEVLRGKGKGDGLGDWEFVRRA</sequence>
<feature type="compositionally biased region" description="Low complexity" evidence="1">
    <location>
        <begin position="348"/>
        <end position="360"/>
    </location>
</feature>
<name>A0A6A6YX36_9PEZI</name>
<gene>
    <name evidence="2 4" type="ORF">BDZ99DRAFT_518375</name>
</gene>
<protein>
    <submittedName>
        <fullName evidence="2 4">Uncharacterized protein</fullName>
    </submittedName>
</protein>
<organism evidence="2">
    <name type="scientific">Mytilinidion resinicola</name>
    <dbReference type="NCBI Taxonomy" id="574789"/>
    <lineage>
        <taxon>Eukaryota</taxon>
        <taxon>Fungi</taxon>
        <taxon>Dikarya</taxon>
        <taxon>Ascomycota</taxon>
        <taxon>Pezizomycotina</taxon>
        <taxon>Dothideomycetes</taxon>
        <taxon>Pleosporomycetidae</taxon>
        <taxon>Mytilinidiales</taxon>
        <taxon>Mytilinidiaceae</taxon>
        <taxon>Mytilinidion</taxon>
    </lineage>
</organism>
<reference evidence="4" key="2">
    <citation type="submission" date="2020-04" db="EMBL/GenBank/DDBJ databases">
        <authorList>
            <consortium name="NCBI Genome Project"/>
        </authorList>
    </citation>
    <scope>NUCLEOTIDE SEQUENCE</scope>
    <source>
        <strain evidence="4">CBS 304.34</strain>
    </source>
</reference>
<evidence type="ECO:0000313" key="4">
    <source>
        <dbReference type="RefSeq" id="XP_033579509.1"/>
    </source>
</evidence>
<feature type="region of interest" description="Disordered" evidence="1">
    <location>
        <begin position="332"/>
        <end position="363"/>
    </location>
</feature>
<evidence type="ECO:0000313" key="2">
    <source>
        <dbReference type="EMBL" id="KAF2812545.1"/>
    </source>
</evidence>
<feature type="compositionally biased region" description="Low complexity" evidence="1">
    <location>
        <begin position="167"/>
        <end position="189"/>
    </location>
</feature>
<dbReference type="Proteomes" id="UP000504636">
    <property type="component" value="Unplaced"/>
</dbReference>
<feature type="region of interest" description="Disordered" evidence="1">
    <location>
        <begin position="269"/>
        <end position="313"/>
    </location>
</feature>
<keyword evidence="3" id="KW-1185">Reference proteome</keyword>
<evidence type="ECO:0000313" key="3">
    <source>
        <dbReference type="Proteomes" id="UP000504636"/>
    </source>
</evidence>
<reference evidence="2 4" key="1">
    <citation type="journal article" date="2020" name="Stud. Mycol.">
        <title>101 Dothideomycetes genomes: a test case for predicting lifestyles and emergence of pathogens.</title>
        <authorList>
            <person name="Haridas S."/>
            <person name="Albert R."/>
            <person name="Binder M."/>
            <person name="Bloem J."/>
            <person name="Labutti K."/>
            <person name="Salamov A."/>
            <person name="Andreopoulos B."/>
            <person name="Baker S."/>
            <person name="Barry K."/>
            <person name="Bills G."/>
            <person name="Bluhm B."/>
            <person name="Cannon C."/>
            <person name="Castanera R."/>
            <person name="Culley D."/>
            <person name="Daum C."/>
            <person name="Ezra D."/>
            <person name="Gonzalez J."/>
            <person name="Henrissat B."/>
            <person name="Kuo A."/>
            <person name="Liang C."/>
            <person name="Lipzen A."/>
            <person name="Lutzoni F."/>
            <person name="Magnuson J."/>
            <person name="Mondo S."/>
            <person name="Nolan M."/>
            <person name="Ohm R."/>
            <person name="Pangilinan J."/>
            <person name="Park H.-J."/>
            <person name="Ramirez L."/>
            <person name="Alfaro M."/>
            <person name="Sun H."/>
            <person name="Tritt A."/>
            <person name="Yoshinaga Y."/>
            <person name="Zwiers L.-H."/>
            <person name="Turgeon B."/>
            <person name="Goodwin S."/>
            <person name="Spatafora J."/>
            <person name="Crous P."/>
            <person name="Grigoriev I."/>
        </authorList>
    </citation>
    <scope>NUCLEOTIDE SEQUENCE</scope>
    <source>
        <strain evidence="2 4">CBS 304.34</strain>
    </source>
</reference>
<proteinExistence type="predicted"/>
<feature type="region of interest" description="Disordered" evidence="1">
    <location>
        <begin position="160"/>
        <end position="198"/>
    </location>
</feature>
<feature type="compositionally biased region" description="Low complexity" evidence="1">
    <location>
        <begin position="245"/>
        <end position="255"/>
    </location>
</feature>
<dbReference type="EMBL" id="MU003697">
    <property type="protein sequence ID" value="KAF2812545.1"/>
    <property type="molecule type" value="Genomic_DNA"/>
</dbReference>
<evidence type="ECO:0000256" key="1">
    <source>
        <dbReference type="SAM" id="MobiDB-lite"/>
    </source>
</evidence>
<dbReference type="AlphaFoldDB" id="A0A6A6YX36"/>
<reference evidence="4" key="3">
    <citation type="submission" date="2025-04" db="UniProtKB">
        <authorList>
            <consortium name="RefSeq"/>
        </authorList>
    </citation>
    <scope>IDENTIFICATION</scope>
    <source>
        <strain evidence="4">CBS 304.34</strain>
    </source>
</reference>
<dbReference type="RefSeq" id="XP_033579509.1">
    <property type="nucleotide sequence ID" value="XM_033725285.1"/>
</dbReference>
<feature type="compositionally biased region" description="Basic and acidic residues" evidence="1">
    <location>
        <begin position="391"/>
        <end position="409"/>
    </location>
</feature>
<feature type="region of interest" description="Disordered" evidence="1">
    <location>
        <begin position="220"/>
        <end position="255"/>
    </location>
</feature>
<feature type="region of interest" description="Disordered" evidence="1">
    <location>
        <begin position="381"/>
        <end position="409"/>
    </location>
</feature>